<dbReference type="PANTHER" id="PTHR18964">
    <property type="entry name" value="ROK (REPRESSOR, ORF, KINASE) FAMILY"/>
    <property type="match status" value="1"/>
</dbReference>
<dbReference type="Pfam" id="PF13412">
    <property type="entry name" value="HTH_24"/>
    <property type="match status" value="1"/>
</dbReference>
<comment type="caution">
    <text evidence="2">The sequence shown here is derived from an EMBL/GenBank/DDBJ whole genome shotgun (WGS) entry which is preliminary data.</text>
</comment>
<dbReference type="AlphaFoldDB" id="A0A3E1R645"/>
<dbReference type="SUPFAM" id="SSF53067">
    <property type="entry name" value="Actin-like ATPase domain"/>
    <property type="match status" value="1"/>
</dbReference>
<dbReference type="Pfam" id="PF00480">
    <property type="entry name" value="ROK"/>
    <property type="match status" value="1"/>
</dbReference>
<evidence type="ECO:0008006" key="4">
    <source>
        <dbReference type="Google" id="ProtNLM"/>
    </source>
</evidence>
<sequence length="394" mass="42416">MSAIGDPQLLKLINQGVVYRMLKAKPGMSRSQLSQFTGLTKSTISLLVKELIEERWLVESELFSKSPVGRPSTSLFVDSQSRALIGVECSRDRVQLVSVSTSGEIQFSLKADNTSTDIGTVLALVASLVSEASDRIHNTGLLLGGAGISFAGVFDENTGTLKSSSDFAWKNEPIVQRVRLAFKKQGLADIPFFVHSKYHCCAVGAYEFSGQRADTLMYLDFSQSIQTGLVVGDRICAGFSGTAGAIGHTFIQGDGPVCTVCGRSGCVDSLLASEALEGLAQPCVRASVVAALLHNLWRAFNPSIFVMGGESLMRWPDLFEEAKQQFLQEHSAAEAPLVAHCRHGDLATAVGAAALPHYYRLRPLESPSNAISRALDFTGQRPAPDTLHAHVSWN</sequence>
<comment type="similarity">
    <text evidence="1">Belongs to the ROK (NagC/XylR) family.</text>
</comment>
<dbReference type="Proteomes" id="UP000260665">
    <property type="component" value="Unassembled WGS sequence"/>
</dbReference>
<dbReference type="Gene3D" id="1.10.10.10">
    <property type="entry name" value="Winged helix-like DNA-binding domain superfamily/Winged helix DNA-binding domain"/>
    <property type="match status" value="1"/>
</dbReference>
<keyword evidence="3" id="KW-1185">Reference proteome</keyword>
<accession>A0A3E1R645</accession>
<evidence type="ECO:0000313" key="3">
    <source>
        <dbReference type="Proteomes" id="UP000260665"/>
    </source>
</evidence>
<dbReference type="EMBL" id="QFZK01000034">
    <property type="protein sequence ID" value="RFO94683.1"/>
    <property type="molecule type" value="Genomic_DNA"/>
</dbReference>
<dbReference type="Gene3D" id="3.30.420.40">
    <property type="match status" value="3"/>
</dbReference>
<dbReference type="SUPFAM" id="SSF46785">
    <property type="entry name" value="Winged helix' DNA-binding domain"/>
    <property type="match status" value="1"/>
</dbReference>
<evidence type="ECO:0000313" key="2">
    <source>
        <dbReference type="EMBL" id="RFO94683.1"/>
    </source>
</evidence>
<dbReference type="InterPro" id="IPR000600">
    <property type="entry name" value="ROK"/>
</dbReference>
<organism evidence="2 3">
    <name type="scientific">Rhodoferax lacus</name>
    <dbReference type="NCBI Taxonomy" id="2184758"/>
    <lineage>
        <taxon>Bacteria</taxon>
        <taxon>Pseudomonadati</taxon>
        <taxon>Pseudomonadota</taxon>
        <taxon>Betaproteobacteria</taxon>
        <taxon>Burkholderiales</taxon>
        <taxon>Comamonadaceae</taxon>
        <taxon>Rhodoferax</taxon>
    </lineage>
</organism>
<name>A0A3E1R645_9BURK</name>
<dbReference type="OrthoDB" id="8595273at2"/>
<protein>
    <recommendedName>
        <fullName evidence="4">ROK family transcriptional regulator</fullName>
    </recommendedName>
</protein>
<proteinExistence type="inferred from homology"/>
<reference evidence="2 3" key="1">
    <citation type="submission" date="2018-05" db="EMBL/GenBank/DDBJ databases">
        <title>Rhodoferax soyangensis sp.nov., isolated from an oligotrophic freshwater lake.</title>
        <authorList>
            <person name="Park M."/>
        </authorList>
    </citation>
    <scope>NUCLEOTIDE SEQUENCE [LARGE SCALE GENOMIC DNA]</scope>
    <source>
        <strain evidence="2 3">IMCC26218</strain>
    </source>
</reference>
<dbReference type="PANTHER" id="PTHR18964:SF149">
    <property type="entry name" value="BIFUNCTIONAL UDP-N-ACETYLGLUCOSAMINE 2-EPIMERASE_N-ACETYLMANNOSAMINE KINASE"/>
    <property type="match status" value="1"/>
</dbReference>
<dbReference type="RefSeq" id="WP_117180361.1">
    <property type="nucleotide sequence ID" value="NZ_QFZK01000034.1"/>
</dbReference>
<dbReference type="InterPro" id="IPR036390">
    <property type="entry name" value="WH_DNA-bd_sf"/>
</dbReference>
<gene>
    <name evidence="2" type="ORF">DIC66_22155</name>
</gene>
<dbReference type="InterPro" id="IPR043129">
    <property type="entry name" value="ATPase_NBD"/>
</dbReference>
<dbReference type="InterPro" id="IPR036388">
    <property type="entry name" value="WH-like_DNA-bd_sf"/>
</dbReference>
<evidence type="ECO:0000256" key="1">
    <source>
        <dbReference type="ARBA" id="ARBA00006479"/>
    </source>
</evidence>